<keyword evidence="1" id="KW-1133">Transmembrane helix</keyword>
<protein>
    <recommendedName>
        <fullName evidence="4">Heterokaryon incompatibility domain-containing protein</fullName>
    </recommendedName>
</protein>
<evidence type="ECO:0000256" key="1">
    <source>
        <dbReference type="SAM" id="Phobius"/>
    </source>
</evidence>
<gene>
    <name evidence="2" type="ORF">C1H76_5409</name>
</gene>
<dbReference type="PANTHER" id="PTHR39596:SF2">
    <property type="entry name" value="HET DOMAIN PROTEIN (AFU_ORTHOLOGUE AFUA_1G17550)-RELATED"/>
    <property type="match status" value="1"/>
</dbReference>
<feature type="transmembrane region" description="Helical" evidence="1">
    <location>
        <begin position="55"/>
        <end position="77"/>
    </location>
</feature>
<reference evidence="2 3" key="1">
    <citation type="submission" date="2018-02" db="EMBL/GenBank/DDBJ databases">
        <title>Draft genome sequences of Elsinoe sp., causing black scab on jojoba.</title>
        <authorList>
            <person name="Stodart B."/>
            <person name="Jeffress S."/>
            <person name="Ash G."/>
            <person name="Arun Chinnappa K."/>
        </authorList>
    </citation>
    <scope>NUCLEOTIDE SEQUENCE [LARGE SCALE GENOMIC DNA]</scope>
    <source>
        <strain evidence="2 3">Hillstone_2</strain>
    </source>
</reference>
<dbReference type="EMBL" id="PTQR01000067">
    <property type="protein sequence ID" value="TKX22301.1"/>
    <property type="molecule type" value="Genomic_DNA"/>
</dbReference>
<evidence type="ECO:0000313" key="3">
    <source>
        <dbReference type="Proteomes" id="UP000308133"/>
    </source>
</evidence>
<evidence type="ECO:0000313" key="2">
    <source>
        <dbReference type="EMBL" id="TKX22301.1"/>
    </source>
</evidence>
<dbReference type="Proteomes" id="UP000308133">
    <property type="component" value="Unassembled WGS sequence"/>
</dbReference>
<accession>A0A4U7AZB2</accession>
<keyword evidence="1" id="KW-0812">Transmembrane</keyword>
<proteinExistence type="predicted"/>
<dbReference type="PANTHER" id="PTHR39596">
    <property type="match status" value="1"/>
</dbReference>
<keyword evidence="1" id="KW-0472">Membrane</keyword>
<organism evidence="2 3">
    <name type="scientific">Elsinoe australis</name>
    <dbReference type="NCBI Taxonomy" id="40998"/>
    <lineage>
        <taxon>Eukaryota</taxon>
        <taxon>Fungi</taxon>
        <taxon>Dikarya</taxon>
        <taxon>Ascomycota</taxon>
        <taxon>Pezizomycotina</taxon>
        <taxon>Dothideomycetes</taxon>
        <taxon>Dothideomycetidae</taxon>
        <taxon>Myriangiales</taxon>
        <taxon>Elsinoaceae</taxon>
        <taxon>Elsinoe</taxon>
    </lineage>
</organism>
<name>A0A4U7AZB2_9PEZI</name>
<evidence type="ECO:0008006" key="4">
    <source>
        <dbReference type="Google" id="ProtNLM"/>
    </source>
</evidence>
<sequence>MTNGGVAWDRIVSQWSNPGDIFSLLLLVGGDVVQKAIARLVGLRIPIPWSGGTLIITPVAFSFGWVSYAFISLTAALGDHKLMPRPENDVLVVNCGDSGYVRTNNSWILGKIFQERERERSYKVRHVEKCDGNCKMEFINTEKLCTWIERQGEEGKAHFIPAVRFTALPGQSRSLHLYKVMPKGNFVAISHVWNEGLGNVAHNALPTCQLLQIQMWLDDAMGLPETPFWIDTLCIPRGTTRYVQDIRDQAMRQLAYVFQAATLTLVIDIQLLSVKPESSWTELCFRIACSSWLRRLWTL</sequence>
<dbReference type="AlphaFoldDB" id="A0A4U7AZB2"/>
<comment type="caution">
    <text evidence="2">The sequence shown here is derived from an EMBL/GenBank/DDBJ whole genome shotgun (WGS) entry which is preliminary data.</text>
</comment>